<dbReference type="Proteomes" id="UP001152178">
    <property type="component" value="Unassembled WGS sequence"/>
</dbReference>
<keyword evidence="4" id="KW-1185">Reference proteome</keyword>
<keyword evidence="2" id="KW-1133">Transmembrane helix</keyword>
<feature type="compositionally biased region" description="Low complexity" evidence="1">
    <location>
        <begin position="54"/>
        <end position="65"/>
    </location>
</feature>
<protein>
    <recommendedName>
        <fullName evidence="5">Twin-arginine translocation signal domain-containing protein</fullName>
    </recommendedName>
</protein>
<keyword evidence="2" id="KW-0812">Transmembrane</keyword>
<accession>A0ABT4QZD0</accession>
<gene>
    <name evidence="3" type="ORF">OOJ09_21350</name>
</gene>
<evidence type="ECO:0000256" key="2">
    <source>
        <dbReference type="SAM" id="Phobius"/>
    </source>
</evidence>
<keyword evidence="2" id="KW-0472">Membrane</keyword>
<evidence type="ECO:0000313" key="3">
    <source>
        <dbReference type="EMBL" id="MCZ8546744.1"/>
    </source>
</evidence>
<dbReference type="RefSeq" id="WP_269907092.1">
    <property type="nucleotide sequence ID" value="NZ_JAPFQA010000010.1"/>
</dbReference>
<feature type="transmembrane region" description="Helical" evidence="2">
    <location>
        <begin position="19"/>
        <end position="36"/>
    </location>
</feature>
<dbReference type="EMBL" id="JAPFQA010000010">
    <property type="protein sequence ID" value="MCZ8546744.1"/>
    <property type="molecule type" value="Genomic_DNA"/>
</dbReference>
<evidence type="ECO:0008006" key="5">
    <source>
        <dbReference type="Google" id="ProtNLM"/>
    </source>
</evidence>
<dbReference type="InterPro" id="IPR006311">
    <property type="entry name" value="TAT_signal"/>
</dbReference>
<name>A0ABT4QZD0_9HYPH</name>
<dbReference type="PROSITE" id="PS51318">
    <property type="entry name" value="TAT"/>
    <property type="match status" value="1"/>
</dbReference>
<feature type="region of interest" description="Disordered" evidence="1">
    <location>
        <begin position="41"/>
        <end position="65"/>
    </location>
</feature>
<organism evidence="3 4">
    <name type="scientific">Mesorhizobium qingshengii</name>
    <dbReference type="NCBI Taxonomy" id="1165689"/>
    <lineage>
        <taxon>Bacteria</taxon>
        <taxon>Pseudomonadati</taxon>
        <taxon>Pseudomonadota</taxon>
        <taxon>Alphaproteobacteria</taxon>
        <taxon>Hyphomicrobiales</taxon>
        <taxon>Phyllobacteriaceae</taxon>
        <taxon>Mesorhizobium</taxon>
    </lineage>
</organism>
<reference evidence="3" key="1">
    <citation type="submission" date="2022-11" db="EMBL/GenBank/DDBJ databases">
        <authorList>
            <person name="Coimbra C."/>
        </authorList>
    </citation>
    <scope>NUCLEOTIDE SEQUENCE</scope>
    <source>
        <strain evidence="3">Jales19</strain>
    </source>
</reference>
<comment type="caution">
    <text evidence="3">The sequence shown here is derived from an EMBL/GenBank/DDBJ whole genome shotgun (WGS) entry which is preliminary data.</text>
</comment>
<proteinExistence type="predicted"/>
<sequence>MTIQIGTATTLKDFTHRDFLASSALTAALFTAALLLHPAGAKTDGKGPEVTARSSVSSSSPTQRR</sequence>
<evidence type="ECO:0000313" key="4">
    <source>
        <dbReference type="Proteomes" id="UP001152178"/>
    </source>
</evidence>
<evidence type="ECO:0000256" key="1">
    <source>
        <dbReference type="SAM" id="MobiDB-lite"/>
    </source>
</evidence>